<comment type="subcellular location">
    <subcellularLocation>
        <location evidence="2">Mitochondrion outer membrane</location>
        <topology evidence="2">Single-pass type IV membrane protein</topology>
        <orientation evidence="2">Cytoplasmic side</orientation>
    </subcellularLocation>
</comment>
<feature type="binding site" evidence="6">
    <location>
        <position position="19"/>
    </location>
    <ligand>
        <name>FAD</name>
        <dbReference type="ChEBI" id="CHEBI:57692"/>
    </ligand>
</feature>
<keyword evidence="4 7" id="KW-0560">Oxidoreductase</keyword>
<dbReference type="SUPFAM" id="SSF54373">
    <property type="entry name" value="FAD-linked reductases, C-terminal domain"/>
    <property type="match status" value="1"/>
</dbReference>
<dbReference type="GO" id="GO:0097621">
    <property type="term" value="F:monoamine oxidase activity"/>
    <property type="evidence" value="ECO:0007669"/>
    <property type="project" value="UniProtKB-EC"/>
</dbReference>
<dbReference type="SUPFAM" id="SSF51905">
    <property type="entry name" value="FAD/NAD(P)-binding domain"/>
    <property type="match status" value="1"/>
</dbReference>
<evidence type="ECO:0000256" key="4">
    <source>
        <dbReference type="ARBA" id="ARBA00023002"/>
    </source>
</evidence>
<name>A0A913Z2Q9_PATMI</name>
<evidence type="ECO:0000256" key="7">
    <source>
        <dbReference type="RuleBase" id="RU362067"/>
    </source>
</evidence>
<accession>A0A913Z2Q9</accession>
<comment type="cofactor">
    <cofactor evidence="1 7">
        <name>FAD</name>
        <dbReference type="ChEBI" id="CHEBI:57692"/>
    </cofactor>
</comment>
<organism evidence="9 10">
    <name type="scientific">Patiria miniata</name>
    <name type="common">Bat star</name>
    <name type="synonym">Asterina miniata</name>
    <dbReference type="NCBI Taxonomy" id="46514"/>
    <lineage>
        <taxon>Eukaryota</taxon>
        <taxon>Metazoa</taxon>
        <taxon>Echinodermata</taxon>
        <taxon>Eleutherozoa</taxon>
        <taxon>Asterozoa</taxon>
        <taxon>Asteroidea</taxon>
        <taxon>Valvatacea</taxon>
        <taxon>Valvatida</taxon>
        <taxon>Asterinidae</taxon>
        <taxon>Patiria</taxon>
    </lineage>
</organism>
<keyword evidence="10" id="KW-1185">Reference proteome</keyword>
<dbReference type="OrthoDB" id="7777654at2759"/>
<comment type="catalytic activity">
    <reaction evidence="5">
        <text>a secondary aliphatic amine + O2 + H2O = a primary amine + an aldehyde + H2O2</text>
        <dbReference type="Rhea" id="RHEA:26414"/>
        <dbReference type="ChEBI" id="CHEBI:15377"/>
        <dbReference type="ChEBI" id="CHEBI:15379"/>
        <dbReference type="ChEBI" id="CHEBI:16240"/>
        <dbReference type="ChEBI" id="CHEBI:17478"/>
        <dbReference type="ChEBI" id="CHEBI:58855"/>
        <dbReference type="ChEBI" id="CHEBI:65296"/>
        <dbReference type="EC" id="1.4.3.4"/>
    </reaction>
</comment>
<dbReference type="RefSeq" id="XP_038046114.1">
    <property type="nucleotide sequence ID" value="XM_038190186.1"/>
</dbReference>
<dbReference type="InterPro" id="IPR050703">
    <property type="entry name" value="Flavin_MAO"/>
</dbReference>
<dbReference type="InterPro" id="IPR001613">
    <property type="entry name" value="Flavin_amine_oxidase"/>
</dbReference>
<dbReference type="Proteomes" id="UP000887568">
    <property type="component" value="Unplaced"/>
</dbReference>
<feature type="binding site" evidence="6">
    <location>
        <position position="360"/>
    </location>
    <ligand>
        <name>substrate</name>
    </ligand>
</feature>
<feature type="binding site" evidence="6">
    <location>
        <position position="69"/>
    </location>
    <ligand>
        <name>substrate</name>
    </ligand>
</feature>
<dbReference type="Gene3D" id="1.10.405.10">
    <property type="entry name" value="Guanine Nucleotide Dissociation Inhibitor, domain 1"/>
    <property type="match status" value="1"/>
</dbReference>
<dbReference type="PRINTS" id="PR00757">
    <property type="entry name" value="AMINEOXDASEF"/>
</dbReference>
<dbReference type="EnsemblMetazoa" id="XM_038190186.1">
    <property type="protein sequence ID" value="XP_038046114.1"/>
    <property type="gene ID" value="LOC119720501"/>
</dbReference>
<dbReference type="InterPro" id="IPR002937">
    <property type="entry name" value="Amino_oxidase"/>
</dbReference>
<evidence type="ECO:0000256" key="3">
    <source>
        <dbReference type="ARBA" id="ARBA00005995"/>
    </source>
</evidence>
<dbReference type="EC" id="1.4.3.-" evidence="7"/>
<dbReference type="Gene3D" id="3.90.660.10">
    <property type="match status" value="1"/>
</dbReference>
<dbReference type="Pfam" id="PF01593">
    <property type="entry name" value="Amino_oxidase"/>
    <property type="match status" value="1"/>
</dbReference>
<feature type="domain" description="Amine oxidase" evidence="8">
    <location>
        <begin position="18"/>
        <end position="461"/>
    </location>
</feature>
<keyword evidence="7" id="KW-0274">FAD</keyword>
<dbReference type="AlphaFoldDB" id="A0A913Z2Q9"/>
<dbReference type="OMA" id="EQARGMW"/>
<dbReference type="PANTHER" id="PTHR43563">
    <property type="entry name" value="AMINE OXIDASE"/>
    <property type="match status" value="1"/>
</dbReference>
<evidence type="ECO:0000256" key="1">
    <source>
        <dbReference type="ARBA" id="ARBA00001974"/>
    </source>
</evidence>
<dbReference type="GO" id="GO:0008131">
    <property type="term" value="F:primary methylamine oxidase activity"/>
    <property type="evidence" value="ECO:0007669"/>
    <property type="project" value="UniProtKB-ARBA"/>
</dbReference>
<dbReference type="GeneID" id="119720501"/>
<evidence type="ECO:0000259" key="8">
    <source>
        <dbReference type="Pfam" id="PF01593"/>
    </source>
</evidence>
<dbReference type="GO" id="GO:0005741">
    <property type="term" value="C:mitochondrial outer membrane"/>
    <property type="evidence" value="ECO:0007669"/>
    <property type="project" value="UniProtKB-SubCell"/>
</dbReference>
<dbReference type="Gene3D" id="3.50.50.60">
    <property type="entry name" value="FAD/NAD(P)-binding domain"/>
    <property type="match status" value="1"/>
</dbReference>
<sequence>MATSGDEGYDVIIVGAGLSGLTAAYAILQKKPSARVLIIEAIDRIGGDMSSETLKSSSGSNEWDTCGSRIGSSQKEILKLLADLGMETHQQYNKGNKFWRLPDGKLKKFSGAIPPLPYTTLLDVVRYFKKVDGMQGQINMERVKDCKHAEEWDGMTVEDFLKKYLWTNIGKITIETMTRSFCNSSPSELTMMQYLYIIHTCGGWDPHINSGDKGRSDLVIKDGAMSLCRKLTDKIGEQNIAFGETVTSVTEQGGQIKLSMESGKEYRTQQVIMAIPCRLAGHVTYNPPLPLDRGRTLPKNNDLIMSLITYKSPFWREAGHTGEYLNMAASAPSNPGNVDDTLVITFDMTLPGGQPALEAFSNPAKLQGKSKEERKDIVLRLLSDVFGPQVLDCLDYTEREWVSGPVTDADRAPVSKSSELLAAVTKPHGRVHWAGSDAATAWCGTLNGAVQAGQRAADEIIATI</sequence>
<evidence type="ECO:0000256" key="2">
    <source>
        <dbReference type="ARBA" id="ARBA00004362"/>
    </source>
</evidence>
<feature type="binding site" evidence="6">
    <location>
        <begin position="40"/>
        <end position="41"/>
    </location>
    <ligand>
        <name>FAD</name>
        <dbReference type="ChEBI" id="CHEBI:57692"/>
    </ligand>
</feature>
<feature type="binding site" evidence="6">
    <location>
        <position position="246"/>
    </location>
    <ligand>
        <name>FAD</name>
        <dbReference type="ChEBI" id="CHEBI:57692"/>
    </ligand>
</feature>
<dbReference type="PANTHER" id="PTHR43563:SF14">
    <property type="entry name" value="AMINE OXIDASE"/>
    <property type="match status" value="1"/>
</dbReference>
<evidence type="ECO:0000313" key="9">
    <source>
        <dbReference type="EnsemblMetazoa" id="XP_038046114.1"/>
    </source>
</evidence>
<protein>
    <recommendedName>
        <fullName evidence="7">Amine oxidase</fullName>
        <ecNumber evidence="7">1.4.3.-</ecNumber>
    </recommendedName>
</protein>
<keyword evidence="7" id="KW-0285">Flavoprotein</keyword>
<evidence type="ECO:0000256" key="6">
    <source>
        <dbReference type="PIRSR" id="PIRSR601613-1"/>
    </source>
</evidence>
<proteinExistence type="inferred from homology"/>
<evidence type="ECO:0000256" key="5">
    <source>
        <dbReference type="ARBA" id="ARBA00048448"/>
    </source>
</evidence>
<dbReference type="InterPro" id="IPR036188">
    <property type="entry name" value="FAD/NAD-bd_sf"/>
</dbReference>
<comment type="similarity">
    <text evidence="3 7">Belongs to the flavin monoamine oxidase family.</text>
</comment>
<evidence type="ECO:0000313" key="10">
    <source>
        <dbReference type="Proteomes" id="UP000887568"/>
    </source>
</evidence>
<reference evidence="9" key="1">
    <citation type="submission" date="2022-11" db="UniProtKB">
        <authorList>
            <consortium name="EnsemblMetazoa"/>
        </authorList>
    </citation>
    <scope>IDENTIFICATION</scope>
</reference>